<dbReference type="RefSeq" id="WP_377941803.1">
    <property type="nucleotide sequence ID" value="NZ_JBHUCX010000016.1"/>
</dbReference>
<keyword evidence="3" id="KW-0067">ATP-binding</keyword>
<keyword evidence="2" id="KW-0547">Nucleotide-binding</keyword>
<dbReference type="InterPro" id="IPR014729">
    <property type="entry name" value="Rossmann-like_a/b/a_fold"/>
</dbReference>
<dbReference type="InterPro" id="IPR006016">
    <property type="entry name" value="UspA"/>
</dbReference>
<evidence type="ECO:0000313" key="6">
    <source>
        <dbReference type="Proteomes" id="UP001597079"/>
    </source>
</evidence>
<dbReference type="Proteomes" id="UP001597079">
    <property type="component" value="Unassembled WGS sequence"/>
</dbReference>
<evidence type="ECO:0000313" key="5">
    <source>
        <dbReference type="EMBL" id="MFD1674080.1"/>
    </source>
</evidence>
<comment type="similarity">
    <text evidence="1">Belongs to the universal stress protein A family.</text>
</comment>
<evidence type="ECO:0000256" key="3">
    <source>
        <dbReference type="ARBA" id="ARBA00022840"/>
    </source>
</evidence>
<reference evidence="6" key="1">
    <citation type="journal article" date="2019" name="Int. J. Syst. Evol. Microbiol.">
        <title>The Global Catalogue of Microorganisms (GCM) 10K type strain sequencing project: providing services to taxonomists for standard genome sequencing and annotation.</title>
        <authorList>
            <consortium name="The Broad Institute Genomics Platform"/>
            <consortium name="The Broad Institute Genome Sequencing Center for Infectious Disease"/>
            <person name="Wu L."/>
            <person name="Ma J."/>
        </authorList>
    </citation>
    <scope>NUCLEOTIDE SEQUENCE [LARGE SCALE GENOMIC DNA]</scope>
    <source>
        <strain evidence="6">CGMCC 1.12286</strain>
    </source>
</reference>
<accession>A0ABW4JFY3</accession>
<dbReference type="PRINTS" id="PR01438">
    <property type="entry name" value="UNVRSLSTRESS"/>
</dbReference>
<proteinExistence type="inferred from homology"/>
<dbReference type="InterPro" id="IPR006015">
    <property type="entry name" value="Universal_stress_UspA"/>
</dbReference>
<feature type="domain" description="UspA" evidence="4">
    <location>
        <begin position="1"/>
        <end position="140"/>
    </location>
</feature>
<dbReference type="EMBL" id="JBHUCX010000016">
    <property type="protein sequence ID" value="MFD1674080.1"/>
    <property type="molecule type" value="Genomic_DNA"/>
</dbReference>
<dbReference type="PANTHER" id="PTHR46268">
    <property type="entry name" value="STRESS RESPONSE PROTEIN NHAX"/>
    <property type="match status" value="1"/>
</dbReference>
<dbReference type="Gene3D" id="3.40.50.620">
    <property type="entry name" value="HUPs"/>
    <property type="match status" value="1"/>
</dbReference>
<name>A0ABW4JFY3_9BACL</name>
<evidence type="ECO:0000256" key="1">
    <source>
        <dbReference type="ARBA" id="ARBA00008791"/>
    </source>
</evidence>
<comment type="caution">
    <text evidence="5">The sequence shown here is derived from an EMBL/GenBank/DDBJ whole genome shotgun (WGS) entry which is preliminary data.</text>
</comment>
<gene>
    <name evidence="5" type="ORF">ACFSB2_05060</name>
</gene>
<protein>
    <submittedName>
        <fullName evidence="5">Universal stress protein</fullName>
    </submittedName>
</protein>
<evidence type="ECO:0000259" key="4">
    <source>
        <dbReference type="Pfam" id="PF00582"/>
    </source>
</evidence>
<dbReference type="PANTHER" id="PTHR46268:SF27">
    <property type="entry name" value="UNIVERSAL STRESS PROTEIN RV2623"/>
    <property type="match status" value="1"/>
</dbReference>
<evidence type="ECO:0000256" key="2">
    <source>
        <dbReference type="ARBA" id="ARBA00022741"/>
    </source>
</evidence>
<sequence>MKKILLCVNHSRLSENASRVTRDLLSAYPQAEVVAIYVTEFVTSRFGHGPLLGMEYEKELASKIRRKIEKEFFKDVSNRVHFEHRTGTAPAKVICQAAMDHDCDLIVVGNPSKTILRELVSGSVSRSVAAHAKVPVLLARNKPVSYL</sequence>
<dbReference type="CDD" id="cd00293">
    <property type="entry name" value="USP-like"/>
    <property type="match status" value="1"/>
</dbReference>
<keyword evidence="6" id="KW-1185">Reference proteome</keyword>
<organism evidence="5 6">
    <name type="scientific">Alicyclobacillus fodiniaquatilis</name>
    <dbReference type="NCBI Taxonomy" id="1661150"/>
    <lineage>
        <taxon>Bacteria</taxon>
        <taxon>Bacillati</taxon>
        <taxon>Bacillota</taxon>
        <taxon>Bacilli</taxon>
        <taxon>Bacillales</taxon>
        <taxon>Alicyclobacillaceae</taxon>
        <taxon>Alicyclobacillus</taxon>
    </lineage>
</organism>
<dbReference type="SUPFAM" id="SSF52402">
    <property type="entry name" value="Adenine nucleotide alpha hydrolases-like"/>
    <property type="match status" value="1"/>
</dbReference>
<dbReference type="Pfam" id="PF00582">
    <property type="entry name" value="Usp"/>
    <property type="match status" value="1"/>
</dbReference>